<accession>A0A1W1VWK3</accession>
<proteinExistence type="predicted"/>
<dbReference type="AlphaFoldDB" id="A0A1W1VWK3"/>
<sequence length="57" mass="6079">MERDGASTSPIPLSFLQGTTQQVLPAALHERRGVSGAAQLQAEFIETLRERGAAGRT</sequence>
<dbReference type="RefSeq" id="WP_170928895.1">
    <property type="nucleotide sequence ID" value="NZ_FWWU01000011.1"/>
</dbReference>
<evidence type="ECO:0000313" key="1">
    <source>
        <dbReference type="EMBL" id="SMB97752.1"/>
    </source>
</evidence>
<protein>
    <submittedName>
        <fullName evidence="1">Uncharacterized protein</fullName>
    </submittedName>
</protein>
<reference evidence="1 2" key="1">
    <citation type="submission" date="2017-04" db="EMBL/GenBank/DDBJ databases">
        <authorList>
            <person name="Afonso C.L."/>
            <person name="Miller P.J."/>
            <person name="Scott M.A."/>
            <person name="Spackman E."/>
            <person name="Goraichik I."/>
            <person name="Dimitrov K.M."/>
            <person name="Suarez D.L."/>
            <person name="Swayne D.E."/>
        </authorList>
    </citation>
    <scope>NUCLEOTIDE SEQUENCE [LARGE SCALE GENOMIC DNA]</scope>
    <source>
        <strain evidence="1 2">KR-140</strain>
    </source>
</reference>
<gene>
    <name evidence="1" type="ORF">SAMN00790413_06162</name>
</gene>
<evidence type="ECO:0000313" key="2">
    <source>
        <dbReference type="Proteomes" id="UP000192582"/>
    </source>
</evidence>
<dbReference type="EMBL" id="FWWU01000011">
    <property type="protein sequence ID" value="SMB97752.1"/>
    <property type="molecule type" value="Genomic_DNA"/>
</dbReference>
<organism evidence="1 2">
    <name type="scientific">Deinococcus hopiensis KR-140</name>
    <dbReference type="NCBI Taxonomy" id="695939"/>
    <lineage>
        <taxon>Bacteria</taxon>
        <taxon>Thermotogati</taxon>
        <taxon>Deinococcota</taxon>
        <taxon>Deinococci</taxon>
        <taxon>Deinococcales</taxon>
        <taxon>Deinococcaceae</taxon>
        <taxon>Deinococcus</taxon>
    </lineage>
</organism>
<dbReference type="Proteomes" id="UP000192582">
    <property type="component" value="Unassembled WGS sequence"/>
</dbReference>
<dbReference type="STRING" id="695939.SAMN00790413_06162"/>
<keyword evidence="2" id="KW-1185">Reference proteome</keyword>
<name>A0A1W1VWK3_9DEIO</name>